<feature type="coiled-coil region" evidence="1">
    <location>
        <begin position="799"/>
        <end position="833"/>
    </location>
</feature>
<feature type="region of interest" description="Disordered" evidence="2">
    <location>
        <begin position="1109"/>
        <end position="1133"/>
    </location>
</feature>
<feature type="signal peptide" evidence="3">
    <location>
        <begin position="1"/>
        <end position="22"/>
    </location>
</feature>
<dbReference type="EMBL" id="KE346371">
    <property type="protein sequence ID" value="KJE96558.1"/>
    <property type="molecule type" value="Genomic_DNA"/>
</dbReference>
<protein>
    <submittedName>
        <fullName evidence="4">Uncharacterized protein</fullName>
    </submittedName>
</protein>
<keyword evidence="1" id="KW-0175">Coiled coil</keyword>
<feature type="coiled-coil region" evidence="1">
    <location>
        <begin position="401"/>
        <end position="460"/>
    </location>
</feature>
<evidence type="ECO:0000313" key="5">
    <source>
        <dbReference type="Proteomes" id="UP000008743"/>
    </source>
</evidence>
<feature type="compositionally biased region" description="Low complexity" evidence="2">
    <location>
        <begin position="1115"/>
        <end position="1133"/>
    </location>
</feature>
<feature type="compositionally biased region" description="Polar residues" evidence="2">
    <location>
        <begin position="728"/>
        <end position="737"/>
    </location>
</feature>
<gene>
    <name evidence="4" type="ORF">CAOG_006863</name>
</gene>
<keyword evidence="3" id="KW-0732">Signal</keyword>
<feature type="chain" id="PRO_5002255300" evidence="3">
    <location>
        <begin position="23"/>
        <end position="1180"/>
    </location>
</feature>
<feature type="region of interest" description="Disordered" evidence="2">
    <location>
        <begin position="728"/>
        <end position="747"/>
    </location>
</feature>
<evidence type="ECO:0000313" key="4">
    <source>
        <dbReference type="EMBL" id="KJE96558.1"/>
    </source>
</evidence>
<proteinExistence type="predicted"/>
<dbReference type="RefSeq" id="XP_004344484.2">
    <property type="nucleotide sequence ID" value="XM_004344434.2"/>
</dbReference>
<reference evidence="5" key="1">
    <citation type="submission" date="2011-02" db="EMBL/GenBank/DDBJ databases">
        <title>The Genome Sequence of Capsaspora owczarzaki ATCC 30864.</title>
        <authorList>
            <person name="Russ C."/>
            <person name="Cuomo C."/>
            <person name="Burger G."/>
            <person name="Gray M.W."/>
            <person name="Holland P.W.H."/>
            <person name="King N."/>
            <person name="Lang F.B.F."/>
            <person name="Roger A.J."/>
            <person name="Ruiz-Trillo I."/>
            <person name="Young S.K."/>
            <person name="Zeng Q."/>
            <person name="Gargeya S."/>
            <person name="Alvarado L."/>
            <person name="Berlin A."/>
            <person name="Chapman S.B."/>
            <person name="Chen Z."/>
            <person name="Freedman E."/>
            <person name="Gellesch M."/>
            <person name="Goldberg J."/>
            <person name="Griggs A."/>
            <person name="Gujja S."/>
            <person name="Heilman E."/>
            <person name="Heiman D."/>
            <person name="Howarth C."/>
            <person name="Mehta T."/>
            <person name="Neiman D."/>
            <person name="Pearson M."/>
            <person name="Roberts A."/>
            <person name="Saif S."/>
            <person name="Shea T."/>
            <person name="Shenoy N."/>
            <person name="Sisk P."/>
            <person name="Stolte C."/>
            <person name="Sykes S."/>
            <person name="White J."/>
            <person name="Yandava C."/>
            <person name="Haas B."/>
            <person name="Nusbaum C."/>
            <person name="Birren B."/>
        </authorList>
    </citation>
    <scope>NUCLEOTIDE SEQUENCE</scope>
    <source>
        <strain evidence="5">ATCC 30864</strain>
    </source>
</reference>
<feature type="compositionally biased region" description="Low complexity" evidence="2">
    <location>
        <begin position="1009"/>
        <end position="1024"/>
    </location>
</feature>
<feature type="compositionally biased region" description="Acidic residues" evidence="2">
    <location>
        <begin position="978"/>
        <end position="993"/>
    </location>
</feature>
<evidence type="ECO:0000256" key="1">
    <source>
        <dbReference type="SAM" id="Coils"/>
    </source>
</evidence>
<feature type="region of interest" description="Disordered" evidence="2">
    <location>
        <begin position="1007"/>
        <end position="1030"/>
    </location>
</feature>
<dbReference type="AlphaFoldDB" id="A0A0D2WW03"/>
<sequence length="1180" mass="126882">MQKYWLALLALVVPFILPPTVTRPVQPVAFQVKWNSANDDGSSRVLLYSGTASLADASLQAPAGLGSDDGTFEMLFVSIGHGGLEQGALQSGCFSLFERSSARHPFRRLDLPCFDAQPQSTSTDVLIPVEYFKQPRYASATRTGSSQPAQTSDQESQLQSSLFNVQLTVALQLTTGAESAESEPSQWILVDLCTDEHPSDLAADSEANEDAQPALSQVNRFVEHIGLPTPTAGAAGLVQSVTEQTEAAPEPLSLVAGALPLARLRAELERESERSRLLQHALHQTTASLHRSYTGLSQCQEKLQRKTTLPEVLLPAPAHHPGAVVELSHDPLDPEECNPEPVLKHLGPVRPILLFHACRQYFDQYDLTIEQTVDFLAAALVSCLAYAVIASILCAVRASLVKQLEAEAGTLRQELEEVTSHGDIQNQRAVAAAQVARTRIAELELKVELLEATLATKQQTVQSDGEPSATTGIATTALDELSELSPAQSELARGLASFVAATRSLSAALSSGAENGSIASASITSSSNLVDVTLDELQEEGQTNAPGSEDAQSILSETVQHLGGLTTEVNGESDSESVAVVAVVAEPVVARPANLDAIALTIAAGQIASEREARMNAEAQLVQTVQHSEFLQTQLDMINEFYAKARLDAQTARDDLAVKEAVFEAELESSRHELLQARVTAAQVQSQLQHQATESAIRSLDRTDDESGAFEIASLSRGSLSATAAATAIDSNGQEPHTPTAGGRSSKERILDLEQRLAASEAELSTSLDQHLTCMQQLELLTIANTRERDRHIATSIELEELRRVHQETMEQVDELRAQVTEQLDRMQFQTEETKESRAQLLADLRDSRTRAQDLAGQVAELKRHNFDLAHTLSEFQLQENGEKGGDHAAGQDELLLLEEDQQASAAAQTSAPADASLPTVIVIPESTQEAAAGPNPQHDARPDTIESLREELAHASRRIKELEFELTTAATEHNLDIDDDLERDDESEDEVVDVDDQLEEELLETYETTAPTTPQTSMSSQQSWKHGGGAVSPADLLAVNSGGRSSRRVGALAGIPLVGVSPAPGSPVPTRFPRVYDAATPQGNKLAPSVSASPYAGDSLQLSNAMQALRSRPRASSSVSTTSSIGRSIGGASTAPRPNYCHAMVQTEHFLLDEFVRRTEGKNSLLTLFDKIANGTVMQ</sequence>
<feature type="region of interest" description="Disordered" evidence="2">
    <location>
        <begin position="138"/>
        <end position="157"/>
    </location>
</feature>
<dbReference type="Proteomes" id="UP000008743">
    <property type="component" value="Unassembled WGS sequence"/>
</dbReference>
<keyword evidence="5" id="KW-1185">Reference proteome</keyword>
<evidence type="ECO:0000256" key="3">
    <source>
        <dbReference type="SAM" id="SignalP"/>
    </source>
</evidence>
<accession>A0A0D2WW03</accession>
<dbReference type="InParanoid" id="A0A0D2WW03"/>
<feature type="region of interest" description="Disordered" evidence="2">
    <location>
        <begin position="972"/>
        <end position="993"/>
    </location>
</feature>
<name>A0A0D2WW03_CAPO3</name>
<feature type="compositionally biased region" description="Polar residues" evidence="2">
    <location>
        <begin position="140"/>
        <end position="157"/>
    </location>
</feature>
<evidence type="ECO:0000256" key="2">
    <source>
        <dbReference type="SAM" id="MobiDB-lite"/>
    </source>
</evidence>
<organism evidence="4 5">
    <name type="scientific">Capsaspora owczarzaki (strain ATCC 30864)</name>
    <dbReference type="NCBI Taxonomy" id="595528"/>
    <lineage>
        <taxon>Eukaryota</taxon>
        <taxon>Filasterea</taxon>
        <taxon>Capsaspora</taxon>
    </lineage>
</organism>